<proteinExistence type="predicted"/>
<keyword evidence="2" id="KW-1185">Reference proteome</keyword>
<dbReference type="AlphaFoldDB" id="A0A1Y2GB03"/>
<dbReference type="Proteomes" id="UP000193648">
    <property type="component" value="Unassembled WGS sequence"/>
</dbReference>
<reference evidence="1 2" key="1">
    <citation type="submission" date="2016-07" db="EMBL/GenBank/DDBJ databases">
        <title>Pervasive Adenine N6-methylation of Active Genes in Fungi.</title>
        <authorList>
            <consortium name="DOE Joint Genome Institute"/>
            <person name="Mondo S.J."/>
            <person name="Dannebaum R.O."/>
            <person name="Kuo R.C."/>
            <person name="Labutti K."/>
            <person name="Haridas S."/>
            <person name="Kuo A."/>
            <person name="Salamov A."/>
            <person name="Ahrendt S.R."/>
            <person name="Lipzen A."/>
            <person name="Sullivan W."/>
            <person name="Andreopoulos W.B."/>
            <person name="Clum A."/>
            <person name="Lindquist E."/>
            <person name="Daum C."/>
            <person name="Ramamoorthy G.K."/>
            <person name="Gryganskyi A."/>
            <person name="Culley D."/>
            <person name="Magnuson J.K."/>
            <person name="James T.Y."/>
            <person name="O'Malley M.A."/>
            <person name="Stajich J.E."/>
            <person name="Spatafora J.W."/>
            <person name="Visel A."/>
            <person name="Grigoriev I.V."/>
        </authorList>
    </citation>
    <scope>NUCLEOTIDE SEQUENCE [LARGE SCALE GENOMIC DNA]</scope>
    <source>
        <strain evidence="1 2">NRRL 3116</strain>
    </source>
</reference>
<dbReference type="GeneID" id="33568706"/>
<evidence type="ECO:0000313" key="2">
    <source>
        <dbReference type="Proteomes" id="UP000193648"/>
    </source>
</evidence>
<gene>
    <name evidence="1" type="ORF">BCR41DRAFT_374370</name>
</gene>
<sequence length="165" mass="18806">MNAISKEVYARRVASYKESQVSSDVTHVKSMVLDCLVFGVHDYGSPYRNIEKGLLLLHTPITEDSLSTMLTFILKASFYDLYKESYLRDPVKLHHDITSMDTTPESATLVLTSQVFTLISLRSQAFVFRHRTVAYTQTCLEKDLGCKSNHYLTNKMEESIIESPL</sequence>
<dbReference type="EMBL" id="MCFF01000049">
    <property type="protein sequence ID" value="ORZ05738.1"/>
    <property type="molecule type" value="Genomic_DNA"/>
</dbReference>
<comment type="caution">
    <text evidence="1">The sequence shown here is derived from an EMBL/GenBank/DDBJ whole genome shotgun (WGS) entry which is preliminary data.</text>
</comment>
<dbReference type="RefSeq" id="XP_021877225.1">
    <property type="nucleotide sequence ID" value="XM_022026863.1"/>
</dbReference>
<name>A0A1Y2GB03_9FUNG</name>
<dbReference type="OrthoDB" id="2422505at2759"/>
<evidence type="ECO:0000313" key="1">
    <source>
        <dbReference type="EMBL" id="ORZ05738.1"/>
    </source>
</evidence>
<protein>
    <submittedName>
        <fullName evidence="1">Uncharacterized protein</fullName>
    </submittedName>
</protein>
<dbReference type="InParanoid" id="A0A1Y2GB03"/>
<organism evidence="1 2">
    <name type="scientific">Lobosporangium transversale</name>
    <dbReference type="NCBI Taxonomy" id="64571"/>
    <lineage>
        <taxon>Eukaryota</taxon>
        <taxon>Fungi</taxon>
        <taxon>Fungi incertae sedis</taxon>
        <taxon>Mucoromycota</taxon>
        <taxon>Mortierellomycotina</taxon>
        <taxon>Mortierellomycetes</taxon>
        <taxon>Mortierellales</taxon>
        <taxon>Mortierellaceae</taxon>
        <taxon>Lobosporangium</taxon>
    </lineage>
</organism>
<accession>A0A1Y2GB03</accession>